<keyword evidence="1 4" id="KW-0805">Transcription regulation</keyword>
<protein>
    <recommendedName>
        <fullName evidence="4">AT-hook motif nuclear-localized protein</fullName>
    </recommendedName>
</protein>
<feature type="compositionally biased region" description="Gly residues" evidence="5">
    <location>
        <begin position="161"/>
        <end position="170"/>
    </location>
</feature>
<comment type="function">
    <text evidence="4">Transcription factor that specifically binds AT-rich DNA sequences related to the nuclear matrix attachment regions (MARs).</text>
</comment>
<sequence>MSKMIEFFQEGPRTICILSATGSVGDFTRKKTIVAGENKKTIVSEETFTHEGPFEIISMSGSWCCMDTDGGRNDKINLKASLIRPDGSMLGGTVAGELIAATDVEILAGSVIVDRNKPNTSVQIASPRPTPAPHMSIGGSGSATPNNPAQLDAVSDSSDDNGGGGGGGGHSLNHTPGPYNDASHPMHGMQMYQAHLDWGSSGVGGMHHIR</sequence>
<evidence type="ECO:0000256" key="1">
    <source>
        <dbReference type="ARBA" id="ARBA00023015"/>
    </source>
</evidence>
<dbReference type="Gramene" id="Kaladp0031s0019.1.v1.1">
    <property type="protein sequence ID" value="Kaladp0031s0019.1.v1.1"/>
    <property type="gene ID" value="Kaladp0031s0019.v1.1"/>
</dbReference>
<dbReference type="PANTHER" id="PTHR31500">
    <property type="entry name" value="AT-HOOK MOTIF NUCLEAR-LOCALIZED PROTEIN 9"/>
    <property type="match status" value="1"/>
</dbReference>
<evidence type="ECO:0000256" key="3">
    <source>
        <dbReference type="ARBA" id="ARBA00023163"/>
    </source>
</evidence>
<feature type="region of interest" description="Disordered" evidence="5">
    <location>
        <begin position="119"/>
        <end position="186"/>
    </location>
</feature>
<evidence type="ECO:0000313" key="8">
    <source>
        <dbReference type="Proteomes" id="UP000594263"/>
    </source>
</evidence>
<dbReference type="InterPro" id="IPR005175">
    <property type="entry name" value="PPC_dom"/>
</dbReference>
<dbReference type="GO" id="GO:0003680">
    <property type="term" value="F:minor groove of adenine-thymine-rich DNA binding"/>
    <property type="evidence" value="ECO:0007669"/>
    <property type="project" value="UniProtKB-UniRule"/>
</dbReference>
<accession>A0A7N0ZTE9</accession>
<keyword evidence="2 4" id="KW-0238">DNA-binding</keyword>
<dbReference type="SUPFAM" id="SSF117856">
    <property type="entry name" value="AF0104/ALDC/Ptd012-like"/>
    <property type="match status" value="1"/>
</dbReference>
<dbReference type="Proteomes" id="UP000594263">
    <property type="component" value="Unplaced"/>
</dbReference>
<dbReference type="EnsemblPlants" id="Kaladp0031s0019.1.v1.1">
    <property type="protein sequence ID" value="Kaladp0031s0019.1.v1.1"/>
    <property type="gene ID" value="Kaladp0031s0019.v1.1"/>
</dbReference>
<comment type="domain">
    <text evidence="4">The PPC domain mediates interactions between AHL proteins.</text>
</comment>
<evidence type="ECO:0000259" key="6">
    <source>
        <dbReference type="PROSITE" id="PS51742"/>
    </source>
</evidence>
<keyword evidence="8" id="KW-1185">Reference proteome</keyword>
<reference evidence="7" key="1">
    <citation type="submission" date="2021-01" db="UniProtKB">
        <authorList>
            <consortium name="EnsemblPlants"/>
        </authorList>
    </citation>
    <scope>IDENTIFICATION</scope>
</reference>
<organism evidence="7 8">
    <name type="scientific">Kalanchoe fedtschenkoi</name>
    <name type="common">Lavender scallops</name>
    <name type="synonym">South American air plant</name>
    <dbReference type="NCBI Taxonomy" id="63787"/>
    <lineage>
        <taxon>Eukaryota</taxon>
        <taxon>Viridiplantae</taxon>
        <taxon>Streptophyta</taxon>
        <taxon>Embryophyta</taxon>
        <taxon>Tracheophyta</taxon>
        <taxon>Spermatophyta</taxon>
        <taxon>Magnoliopsida</taxon>
        <taxon>eudicotyledons</taxon>
        <taxon>Gunneridae</taxon>
        <taxon>Pentapetalae</taxon>
        <taxon>Saxifragales</taxon>
        <taxon>Crassulaceae</taxon>
        <taxon>Kalanchoe</taxon>
    </lineage>
</organism>
<dbReference type="AlphaFoldDB" id="A0A7N0ZTE9"/>
<dbReference type="CDD" id="cd11378">
    <property type="entry name" value="DUF296"/>
    <property type="match status" value="1"/>
</dbReference>
<dbReference type="Gene3D" id="3.30.1330.80">
    <property type="entry name" value="Hypothetical protein, similar to alpha- acetolactate decarboxylase, domain 2"/>
    <property type="match status" value="1"/>
</dbReference>
<name>A0A7N0ZTE9_KALFE</name>
<dbReference type="PROSITE" id="PS51742">
    <property type="entry name" value="PPC"/>
    <property type="match status" value="1"/>
</dbReference>
<evidence type="ECO:0000256" key="2">
    <source>
        <dbReference type="ARBA" id="ARBA00023125"/>
    </source>
</evidence>
<feature type="domain" description="PPC" evidence="6">
    <location>
        <begin position="1"/>
        <end position="132"/>
    </location>
</feature>
<dbReference type="Pfam" id="PF03479">
    <property type="entry name" value="PCC"/>
    <property type="match status" value="1"/>
</dbReference>
<keyword evidence="4" id="KW-0539">Nucleus</keyword>
<dbReference type="PANTHER" id="PTHR31500:SF51">
    <property type="entry name" value="AT-HOOK MOTIF NUCLEAR-LOCALIZED PROTEIN 8"/>
    <property type="match status" value="1"/>
</dbReference>
<evidence type="ECO:0000256" key="5">
    <source>
        <dbReference type="SAM" id="MobiDB-lite"/>
    </source>
</evidence>
<dbReference type="InterPro" id="IPR039605">
    <property type="entry name" value="AHL"/>
</dbReference>
<comment type="subcellular location">
    <subcellularLocation>
        <location evidence="4">Nucleus</location>
    </subcellularLocation>
</comment>
<evidence type="ECO:0000256" key="4">
    <source>
        <dbReference type="RuleBase" id="RU367031"/>
    </source>
</evidence>
<dbReference type="GO" id="GO:0005634">
    <property type="term" value="C:nucleus"/>
    <property type="evidence" value="ECO:0007669"/>
    <property type="project" value="UniProtKB-SubCell"/>
</dbReference>
<keyword evidence="3 4" id="KW-0804">Transcription</keyword>
<dbReference type="OMA" id="PFEIISM"/>
<evidence type="ECO:0000313" key="7">
    <source>
        <dbReference type="EnsemblPlants" id="Kaladp0031s0019.1.v1.1"/>
    </source>
</evidence>
<proteinExistence type="predicted"/>